<keyword evidence="2" id="KW-1185">Reference proteome</keyword>
<evidence type="ECO:0000313" key="1">
    <source>
        <dbReference type="EMBL" id="MCI81940.1"/>
    </source>
</evidence>
<reference evidence="1 2" key="1">
    <citation type="journal article" date="2018" name="Front. Plant Sci.">
        <title>Red Clover (Trifolium pratense) and Zigzag Clover (T. medium) - A Picture of Genomic Similarities and Differences.</title>
        <authorList>
            <person name="Dluhosova J."/>
            <person name="Istvanek J."/>
            <person name="Nedelnik J."/>
            <person name="Repkova J."/>
        </authorList>
    </citation>
    <scope>NUCLEOTIDE SEQUENCE [LARGE SCALE GENOMIC DNA]</scope>
    <source>
        <strain evidence="2">cv. 10/8</strain>
        <tissue evidence="1">Leaf</tissue>
    </source>
</reference>
<evidence type="ECO:0000313" key="2">
    <source>
        <dbReference type="Proteomes" id="UP000265520"/>
    </source>
</evidence>
<dbReference type="Proteomes" id="UP000265520">
    <property type="component" value="Unassembled WGS sequence"/>
</dbReference>
<comment type="caution">
    <text evidence="1">The sequence shown here is derived from an EMBL/GenBank/DDBJ whole genome shotgun (WGS) entry which is preliminary data.</text>
</comment>
<feature type="non-terminal residue" evidence="1">
    <location>
        <position position="23"/>
    </location>
</feature>
<dbReference type="AlphaFoldDB" id="A0A392V670"/>
<dbReference type="EMBL" id="LXQA011031223">
    <property type="protein sequence ID" value="MCI81940.1"/>
    <property type="molecule type" value="Genomic_DNA"/>
</dbReference>
<proteinExistence type="predicted"/>
<accession>A0A392V670</accession>
<sequence length="23" mass="2795">MTMLWTHPNETGKLTQCQIFQMR</sequence>
<name>A0A392V670_9FABA</name>
<protein>
    <submittedName>
        <fullName evidence="1">Uncharacterized protein</fullName>
    </submittedName>
</protein>
<organism evidence="1 2">
    <name type="scientific">Trifolium medium</name>
    <dbReference type="NCBI Taxonomy" id="97028"/>
    <lineage>
        <taxon>Eukaryota</taxon>
        <taxon>Viridiplantae</taxon>
        <taxon>Streptophyta</taxon>
        <taxon>Embryophyta</taxon>
        <taxon>Tracheophyta</taxon>
        <taxon>Spermatophyta</taxon>
        <taxon>Magnoliopsida</taxon>
        <taxon>eudicotyledons</taxon>
        <taxon>Gunneridae</taxon>
        <taxon>Pentapetalae</taxon>
        <taxon>rosids</taxon>
        <taxon>fabids</taxon>
        <taxon>Fabales</taxon>
        <taxon>Fabaceae</taxon>
        <taxon>Papilionoideae</taxon>
        <taxon>50 kb inversion clade</taxon>
        <taxon>NPAAA clade</taxon>
        <taxon>Hologalegina</taxon>
        <taxon>IRL clade</taxon>
        <taxon>Trifolieae</taxon>
        <taxon>Trifolium</taxon>
    </lineage>
</organism>